<name>A0A2X4Z9D9_LEDLE</name>
<dbReference type="Proteomes" id="UP000249134">
    <property type="component" value="Chromosome 1"/>
</dbReference>
<dbReference type="InterPro" id="IPR021683">
    <property type="entry name" value="DUF3267"/>
</dbReference>
<reference evidence="2 3" key="1">
    <citation type="submission" date="2018-06" db="EMBL/GenBank/DDBJ databases">
        <authorList>
            <consortium name="Pathogen Informatics"/>
            <person name="Doyle S."/>
        </authorList>
    </citation>
    <scope>NUCLEOTIDE SEQUENCE [LARGE SCALE GENOMIC DNA]</scope>
    <source>
        <strain evidence="2 3">NCTC4824</strain>
    </source>
</reference>
<dbReference type="AlphaFoldDB" id="A0A2X4Z9D9"/>
<dbReference type="EMBL" id="LS483476">
    <property type="protein sequence ID" value="SQI61025.1"/>
    <property type="molecule type" value="Genomic_DNA"/>
</dbReference>
<feature type="transmembrane region" description="Helical" evidence="1">
    <location>
        <begin position="49"/>
        <end position="73"/>
    </location>
</feature>
<keyword evidence="1" id="KW-0472">Membrane</keyword>
<proteinExistence type="predicted"/>
<evidence type="ECO:0000313" key="2">
    <source>
        <dbReference type="EMBL" id="SQI61025.1"/>
    </source>
</evidence>
<evidence type="ECO:0000256" key="1">
    <source>
        <dbReference type="SAM" id="Phobius"/>
    </source>
</evidence>
<protein>
    <submittedName>
        <fullName evidence="2">Bacteriocin</fullName>
    </submittedName>
</protein>
<accession>A0A2X4Z9D9</accession>
<keyword evidence="1" id="KW-1133">Transmembrane helix</keyword>
<dbReference type="STRING" id="1348624.GCA_001591545_03971"/>
<keyword evidence="3" id="KW-1185">Reference proteome</keyword>
<dbReference type="Pfam" id="PF11667">
    <property type="entry name" value="DUF3267"/>
    <property type="match status" value="1"/>
</dbReference>
<feature type="transmembrane region" description="Helical" evidence="1">
    <location>
        <begin position="106"/>
        <end position="125"/>
    </location>
</feature>
<sequence>MHCWKSFNVDNKYLFYRRFFISTMITLLVFITLYVPLQSIASVPLQENYFITFLVAFILLYPIHKLCHLLPIINYYKFVKVKMNVYFYVLPIMNLKVKKPIQKYQFAIALLFPFFLINSILLLFALLMPQYVHYATILLAYHIGLSSDDLFYAKSLLFSPRDALVEENEQGYEILVE</sequence>
<feature type="transmembrane region" description="Helical" evidence="1">
    <location>
        <begin position="20"/>
        <end position="37"/>
    </location>
</feature>
<organism evidence="2 3">
    <name type="scientific">Lederbergia lenta</name>
    <name type="common">Bacillus lentus</name>
    <dbReference type="NCBI Taxonomy" id="1467"/>
    <lineage>
        <taxon>Bacteria</taxon>
        <taxon>Bacillati</taxon>
        <taxon>Bacillota</taxon>
        <taxon>Bacilli</taxon>
        <taxon>Bacillales</taxon>
        <taxon>Bacillaceae</taxon>
        <taxon>Lederbergia</taxon>
    </lineage>
</organism>
<evidence type="ECO:0000313" key="3">
    <source>
        <dbReference type="Proteomes" id="UP000249134"/>
    </source>
</evidence>
<keyword evidence="1" id="KW-0812">Transmembrane</keyword>
<dbReference type="RefSeq" id="WP_066146457.1">
    <property type="nucleotide sequence ID" value="NZ_CBCSGM010000001.1"/>
</dbReference>
<gene>
    <name evidence="2" type="primary">yhaJ</name>
    <name evidence="2" type="ORF">NCTC4824_03039</name>
</gene>
<dbReference type="KEGG" id="blen:NCTC4824_03039"/>